<name>A0A7W6WPQ5_9HYPH</name>
<dbReference type="EMBL" id="JACIGY010000002">
    <property type="protein sequence ID" value="MBB4411823.1"/>
    <property type="molecule type" value="Genomic_DNA"/>
</dbReference>
<dbReference type="SUPFAM" id="SSF56112">
    <property type="entry name" value="Protein kinase-like (PK-like)"/>
    <property type="match status" value="1"/>
</dbReference>
<dbReference type="Proteomes" id="UP000576087">
    <property type="component" value="Unassembled WGS sequence"/>
</dbReference>
<evidence type="ECO:0000313" key="3">
    <source>
        <dbReference type="EMBL" id="MBB4411823.1"/>
    </source>
</evidence>
<evidence type="ECO:0000313" key="2">
    <source>
        <dbReference type="EMBL" id="MBB4348587.1"/>
    </source>
</evidence>
<dbReference type="AlphaFoldDB" id="A0A7W6WPQ5"/>
<dbReference type="EMBL" id="JACIHM010000002">
    <property type="protein sequence ID" value="MBB4446514.1"/>
    <property type="molecule type" value="Genomic_DNA"/>
</dbReference>
<evidence type="ECO:0000313" key="5">
    <source>
        <dbReference type="Proteomes" id="UP000520770"/>
    </source>
</evidence>
<evidence type="ECO:0000313" key="7">
    <source>
        <dbReference type="Proteomes" id="UP000576087"/>
    </source>
</evidence>
<dbReference type="Gene3D" id="3.90.1200.10">
    <property type="match status" value="1"/>
</dbReference>
<dbReference type="InterPro" id="IPR002575">
    <property type="entry name" value="Aminoglycoside_PTrfase"/>
</dbReference>
<keyword evidence="6" id="KW-1185">Reference proteome</keyword>
<gene>
    <name evidence="3" type="ORF">GGE31_002328</name>
    <name evidence="2" type="ORF">GGE33_002329</name>
    <name evidence="4" type="ORF">GGE35_002330</name>
</gene>
<protein>
    <submittedName>
        <fullName evidence="2">Aminoglycoside phosphotransferase</fullName>
    </submittedName>
</protein>
<feature type="domain" description="Aminoglycoside phosphotransferase" evidence="1">
    <location>
        <begin position="107"/>
        <end position="257"/>
    </location>
</feature>
<evidence type="ECO:0000313" key="4">
    <source>
        <dbReference type="EMBL" id="MBB4446514.1"/>
    </source>
</evidence>
<accession>A0A7W6WPQ5</accession>
<keyword evidence="2" id="KW-0808">Transferase</keyword>
<dbReference type="RefSeq" id="WP_183823189.1">
    <property type="nucleotide sequence ID" value="NZ_JACIGW010000002.1"/>
</dbReference>
<dbReference type="Proteomes" id="UP000524535">
    <property type="component" value="Unassembled WGS sequence"/>
</dbReference>
<comment type="caution">
    <text evidence="2">The sequence shown here is derived from an EMBL/GenBank/DDBJ whole genome shotgun (WGS) entry which is preliminary data.</text>
</comment>
<proteinExistence type="predicted"/>
<dbReference type="InterPro" id="IPR011009">
    <property type="entry name" value="Kinase-like_dom_sf"/>
</dbReference>
<evidence type="ECO:0000259" key="1">
    <source>
        <dbReference type="Pfam" id="PF01636"/>
    </source>
</evidence>
<dbReference type="Pfam" id="PF01636">
    <property type="entry name" value="APH"/>
    <property type="match status" value="1"/>
</dbReference>
<sequence length="329" mass="36359">MSAELESRGGNGPLDPLFVEQLRRIAIEGQELPTVPCRIIWLRDGRHRTALIEAVDEEGDRVLFIKMRGTSQFLGDLTLGVERHVRAVIEAANSIGVYSSVPLIMGGDDDFLVFEGIPGAASLAEHDLSVEPGTSARWAAETMATLHRIPLLFAENLRPIRMPVPTYGSITPDKMASGLGLNEHFLRLVQISPSLNDALREASAEWCADTVVHGDFQVSNVLQLESDATRLFIVDWELSGIGDRHWDMATLVASAYYRQIIMQRPPPTKWISCAIAHYQHIAAYRLNERKLFAYTAAWLALKTQVNIAFGVTPTKIDVESLFLAASIVG</sequence>
<dbReference type="GO" id="GO:0016740">
    <property type="term" value="F:transferase activity"/>
    <property type="evidence" value="ECO:0007669"/>
    <property type="project" value="UniProtKB-KW"/>
</dbReference>
<reference evidence="5 6" key="1">
    <citation type="submission" date="2020-08" db="EMBL/GenBank/DDBJ databases">
        <title>Genomic Encyclopedia of Type Strains, Phase IV (KMG-V): Genome sequencing to study the core and pangenomes of soil and plant-associated prokaryotes.</title>
        <authorList>
            <person name="Whitman W."/>
        </authorList>
    </citation>
    <scope>NUCLEOTIDE SEQUENCE [LARGE SCALE GENOMIC DNA]</scope>
    <source>
        <strain evidence="3 6">SEMIA 444</strain>
        <strain evidence="2 5">SEMIA 448</strain>
        <strain evidence="4 7">SEMIA 452</strain>
    </source>
</reference>
<organism evidence="2 5">
    <name type="scientific">Aliirhizobium cellulosilyticum</name>
    <dbReference type="NCBI Taxonomy" id="393664"/>
    <lineage>
        <taxon>Bacteria</taxon>
        <taxon>Pseudomonadati</taxon>
        <taxon>Pseudomonadota</taxon>
        <taxon>Alphaproteobacteria</taxon>
        <taxon>Hyphomicrobiales</taxon>
        <taxon>Rhizobiaceae</taxon>
        <taxon>Aliirhizobium</taxon>
    </lineage>
</organism>
<evidence type="ECO:0000313" key="6">
    <source>
        <dbReference type="Proteomes" id="UP000524535"/>
    </source>
</evidence>
<dbReference type="Proteomes" id="UP000520770">
    <property type="component" value="Unassembled WGS sequence"/>
</dbReference>
<dbReference type="EMBL" id="JACIGW010000002">
    <property type="protein sequence ID" value="MBB4348587.1"/>
    <property type="molecule type" value="Genomic_DNA"/>
</dbReference>